<organism evidence="1 2">
    <name type="scientific">Rhodococcus qingshengii</name>
    <dbReference type="NCBI Taxonomy" id="334542"/>
    <lineage>
        <taxon>Bacteria</taxon>
        <taxon>Bacillati</taxon>
        <taxon>Actinomycetota</taxon>
        <taxon>Actinomycetes</taxon>
        <taxon>Mycobacteriales</taxon>
        <taxon>Nocardiaceae</taxon>
        <taxon>Rhodococcus</taxon>
        <taxon>Rhodococcus erythropolis group</taxon>
    </lineage>
</organism>
<proteinExistence type="predicted"/>
<comment type="caution">
    <text evidence="1">The sequence shown here is derived from an EMBL/GenBank/DDBJ whole genome shotgun (WGS) entry which is preliminary data.</text>
</comment>
<dbReference type="AlphaFoldDB" id="A0AAW6LPA7"/>
<evidence type="ECO:0000313" key="1">
    <source>
        <dbReference type="EMBL" id="MDE8645860.1"/>
    </source>
</evidence>
<dbReference type="RefSeq" id="WP_064114255.1">
    <property type="nucleotide sequence ID" value="NZ_AP026691.1"/>
</dbReference>
<reference evidence="1" key="1">
    <citation type="submission" date="2023-02" db="EMBL/GenBank/DDBJ databases">
        <title>A novel hydrolase synthesized by Rhodococcus erythropolis HQ is responsible for the detoxification of Zearalenone.</title>
        <authorList>
            <person name="Hu J."/>
            <person name="Xu J."/>
        </authorList>
    </citation>
    <scope>NUCLEOTIDE SEQUENCE</scope>
    <source>
        <strain evidence="1">HQ</strain>
    </source>
</reference>
<accession>A0AAW6LPA7</accession>
<dbReference type="EMBL" id="JARDXE010000007">
    <property type="protein sequence ID" value="MDE8645860.1"/>
    <property type="molecule type" value="Genomic_DNA"/>
</dbReference>
<dbReference type="KEGG" id="rqi:C1M55_06940"/>
<gene>
    <name evidence="1" type="ORF">PXH69_12940</name>
</gene>
<sequence length="80" mass="8913">MSTRPARNRHARAAPKPEVVAAAEFLLAESDAHVFRRRYLELLTHTTAPDGATVTDYTVAERYLLNSAAKRRAARRPANP</sequence>
<dbReference type="Proteomes" id="UP001217325">
    <property type="component" value="Unassembled WGS sequence"/>
</dbReference>
<name>A0AAW6LPA7_RHOSG</name>
<protein>
    <submittedName>
        <fullName evidence="1">Uncharacterized protein</fullName>
    </submittedName>
</protein>
<evidence type="ECO:0000313" key="2">
    <source>
        <dbReference type="Proteomes" id="UP001217325"/>
    </source>
</evidence>